<keyword evidence="8 11" id="KW-1133">Transmembrane helix</keyword>
<accession>A0ABY6BE01</accession>
<feature type="transmembrane region" description="Helical" evidence="11">
    <location>
        <begin position="171"/>
        <end position="190"/>
    </location>
</feature>
<dbReference type="InterPro" id="IPR047817">
    <property type="entry name" value="ABC2_TM_bact-type"/>
</dbReference>
<dbReference type="PRINTS" id="PR00164">
    <property type="entry name" value="ABC2TRNSPORT"/>
</dbReference>
<evidence type="ECO:0000256" key="3">
    <source>
        <dbReference type="ARBA" id="ARBA00022448"/>
    </source>
</evidence>
<evidence type="ECO:0000256" key="5">
    <source>
        <dbReference type="ARBA" id="ARBA00022597"/>
    </source>
</evidence>
<keyword evidence="7" id="KW-0972">Capsule biogenesis/degradation</keyword>
<comment type="subcellular location">
    <subcellularLocation>
        <location evidence="11">Cell inner membrane</location>
        <topology evidence="11">Multi-pass membrane protein</topology>
    </subcellularLocation>
    <subcellularLocation>
        <location evidence="1">Cell membrane</location>
        <topology evidence="1">Multi-pass membrane protein</topology>
    </subcellularLocation>
</comment>
<evidence type="ECO:0000256" key="8">
    <source>
        <dbReference type="ARBA" id="ARBA00022989"/>
    </source>
</evidence>
<evidence type="ECO:0000313" key="13">
    <source>
        <dbReference type="EMBL" id="UXI67777.1"/>
    </source>
</evidence>
<dbReference type="EMBL" id="CP104694">
    <property type="protein sequence ID" value="UXI67777.1"/>
    <property type="molecule type" value="Genomic_DNA"/>
</dbReference>
<dbReference type="Pfam" id="PF01061">
    <property type="entry name" value="ABC2_membrane"/>
    <property type="match status" value="1"/>
</dbReference>
<evidence type="ECO:0000256" key="2">
    <source>
        <dbReference type="ARBA" id="ARBA00007783"/>
    </source>
</evidence>
<name>A0ABY6BE01_9GAMM</name>
<comment type="similarity">
    <text evidence="2 11">Belongs to the ABC-2 integral membrane protein family.</text>
</comment>
<evidence type="ECO:0000313" key="14">
    <source>
        <dbReference type="Proteomes" id="UP001064632"/>
    </source>
</evidence>
<feature type="transmembrane region" description="Helical" evidence="11">
    <location>
        <begin position="60"/>
        <end position="81"/>
    </location>
</feature>
<evidence type="ECO:0000256" key="10">
    <source>
        <dbReference type="ARBA" id="ARBA00023136"/>
    </source>
</evidence>
<dbReference type="RefSeq" id="WP_261694746.1">
    <property type="nucleotide sequence ID" value="NZ_CP104694.1"/>
</dbReference>
<dbReference type="Proteomes" id="UP001064632">
    <property type="component" value="Chromosome"/>
</dbReference>
<evidence type="ECO:0000256" key="4">
    <source>
        <dbReference type="ARBA" id="ARBA00022475"/>
    </source>
</evidence>
<feature type="domain" description="ABC transmembrane type-2" evidence="12">
    <location>
        <begin position="24"/>
        <end position="248"/>
    </location>
</feature>
<organism evidence="13 14">
    <name type="scientific">Tahibacter amnicola</name>
    <dbReference type="NCBI Taxonomy" id="2976241"/>
    <lineage>
        <taxon>Bacteria</taxon>
        <taxon>Pseudomonadati</taxon>
        <taxon>Pseudomonadota</taxon>
        <taxon>Gammaproteobacteria</taxon>
        <taxon>Lysobacterales</taxon>
        <taxon>Rhodanobacteraceae</taxon>
        <taxon>Tahibacter</taxon>
    </lineage>
</organism>
<evidence type="ECO:0000259" key="12">
    <source>
        <dbReference type="PROSITE" id="PS51012"/>
    </source>
</evidence>
<evidence type="ECO:0000256" key="7">
    <source>
        <dbReference type="ARBA" id="ARBA00022903"/>
    </source>
</evidence>
<dbReference type="PROSITE" id="PS51012">
    <property type="entry name" value="ABC_TM2"/>
    <property type="match status" value="1"/>
</dbReference>
<keyword evidence="6 11" id="KW-0812">Transmembrane</keyword>
<keyword evidence="5" id="KW-0762">Sugar transport</keyword>
<keyword evidence="3 11" id="KW-0813">Transport</keyword>
<protein>
    <recommendedName>
        <fullName evidence="11">Transport permease protein</fullName>
    </recommendedName>
</protein>
<feature type="transmembrane region" description="Helical" evidence="11">
    <location>
        <begin position="101"/>
        <end position="125"/>
    </location>
</feature>
<sequence length="256" mass="27746">MQALALALHLARRDLKNRYLGSFSGGAWALVQPLVQLAVYAFVFGYLFKARVPGADAPGYVPFLVVAMWPWVAFSEAVTRATTAIQDNASLIGKVSLPRPALVLAPVLASFALHGAGFVALLLVLAAAGTGVHLSGLLLALPALLLLFALALGISLLLSAMQVFVRDIAPALPQILMLWMFISPVFYARDILPEEYRSWMDFNPYSVFVEYFRFALLGMPPPGARGVVVGVAAVLLAVVTGYAAFRRLERHFEDFL</sequence>
<dbReference type="PANTHER" id="PTHR30413">
    <property type="entry name" value="INNER MEMBRANE TRANSPORT PERMEASE"/>
    <property type="match status" value="1"/>
</dbReference>
<evidence type="ECO:0000256" key="11">
    <source>
        <dbReference type="RuleBase" id="RU361157"/>
    </source>
</evidence>
<keyword evidence="4 11" id="KW-1003">Cell membrane</keyword>
<evidence type="ECO:0000256" key="1">
    <source>
        <dbReference type="ARBA" id="ARBA00004651"/>
    </source>
</evidence>
<proteinExistence type="inferred from homology"/>
<keyword evidence="14" id="KW-1185">Reference proteome</keyword>
<feature type="transmembrane region" description="Helical" evidence="11">
    <location>
        <begin position="137"/>
        <end position="165"/>
    </location>
</feature>
<feature type="transmembrane region" description="Helical" evidence="11">
    <location>
        <begin position="226"/>
        <end position="245"/>
    </location>
</feature>
<keyword evidence="10 11" id="KW-0472">Membrane</keyword>
<gene>
    <name evidence="13" type="ORF">N4264_24090</name>
</gene>
<feature type="transmembrane region" description="Helical" evidence="11">
    <location>
        <begin position="29"/>
        <end position="48"/>
    </location>
</feature>
<reference evidence="13" key="1">
    <citation type="submission" date="2022-09" db="EMBL/GenBank/DDBJ databases">
        <title>Tahibacter sp. nov., isolated from a fresh water.</title>
        <authorList>
            <person name="Baek J.H."/>
            <person name="Lee J.K."/>
            <person name="Kim J.M."/>
            <person name="Jeon C.O."/>
        </authorList>
    </citation>
    <scope>NUCLEOTIDE SEQUENCE</scope>
    <source>
        <strain evidence="13">W38</strain>
    </source>
</reference>
<evidence type="ECO:0000256" key="6">
    <source>
        <dbReference type="ARBA" id="ARBA00022692"/>
    </source>
</evidence>
<evidence type="ECO:0000256" key="9">
    <source>
        <dbReference type="ARBA" id="ARBA00023047"/>
    </source>
</evidence>
<keyword evidence="9" id="KW-0625">Polysaccharide transport</keyword>
<dbReference type="InterPro" id="IPR013525">
    <property type="entry name" value="ABC2_TM"/>
</dbReference>
<dbReference type="InterPro" id="IPR000412">
    <property type="entry name" value="ABC_2_transport"/>
</dbReference>
<dbReference type="PANTHER" id="PTHR30413:SF10">
    <property type="entry name" value="CAPSULE POLYSACCHARIDE EXPORT INNER-MEMBRANE PROTEIN CTRC"/>
    <property type="match status" value="1"/>
</dbReference>